<gene>
    <name evidence="1" type="ORF">EVAR_97408_1</name>
</gene>
<reference evidence="1 2" key="1">
    <citation type="journal article" date="2019" name="Commun. Biol.">
        <title>The bagworm genome reveals a unique fibroin gene that provides high tensile strength.</title>
        <authorList>
            <person name="Kono N."/>
            <person name="Nakamura H."/>
            <person name="Ohtoshi R."/>
            <person name="Tomita M."/>
            <person name="Numata K."/>
            <person name="Arakawa K."/>
        </authorList>
    </citation>
    <scope>NUCLEOTIDE SEQUENCE [LARGE SCALE GENOMIC DNA]</scope>
</reference>
<evidence type="ECO:0000313" key="1">
    <source>
        <dbReference type="EMBL" id="GBP55987.1"/>
    </source>
</evidence>
<keyword evidence="2" id="KW-1185">Reference proteome</keyword>
<dbReference type="EMBL" id="BGZK01000683">
    <property type="protein sequence ID" value="GBP55987.1"/>
    <property type="molecule type" value="Genomic_DNA"/>
</dbReference>
<evidence type="ECO:0000313" key="2">
    <source>
        <dbReference type="Proteomes" id="UP000299102"/>
    </source>
</evidence>
<sequence length="124" mass="13869">MVPYLRAGRPDGARGLPSRARPWLRLPSCASIIVSSCPPSANQQFIPAELNELVRDLGLSNDAAQILESQLKDKNLLPPRTTISRYRCREMFTEYFFQEGSLAYCNNITEVVMKPGADNYDSTS</sequence>
<dbReference type="AlphaFoldDB" id="A0A4C1X0Z3"/>
<name>A0A4C1X0Z3_EUMVA</name>
<proteinExistence type="predicted"/>
<organism evidence="1 2">
    <name type="scientific">Eumeta variegata</name>
    <name type="common">Bagworm moth</name>
    <name type="synonym">Eumeta japonica</name>
    <dbReference type="NCBI Taxonomy" id="151549"/>
    <lineage>
        <taxon>Eukaryota</taxon>
        <taxon>Metazoa</taxon>
        <taxon>Ecdysozoa</taxon>
        <taxon>Arthropoda</taxon>
        <taxon>Hexapoda</taxon>
        <taxon>Insecta</taxon>
        <taxon>Pterygota</taxon>
        <taxon>Neoptera</taxon>
        <taxon>Endopterygota</taxon>
        <taxon>Lepidoptera</taxon>
        <taxon>Glossata</taxon>
        <taxon>Ditrysia</taxon>
        <taxon>Tineoidea</taxon>
        <taxon>Psychidae</taxon>
        <taxon>Oiketicinae</taxon>
        <taxon>Eumeta</taxon>
    </lineage>
</organism>
<accession>A0A4C1X0Z3</accession>
<dbReference type="Proteomes" id="UP000299102">
    <property type="component" value="Unassembled WGS sequence"/>
</dbReference>
<comment type="caution">
    <text evidence="1">The sequence shown here is derived from an EMBL/GenBank/DDBJ whole genome shotgun (WGS) entry which is preliminary data.</text>
</comment>
<protein>
    <submittedName>
        <fullName evidence="1">Uncharacterized protein</fullName>
    </submittedName>
</protein>